<dbReference type="PANTHER" id="PTHR11686:SF9">
    <property type="entry name" value="RE13973P"/>
    <property type="match status" value="1"/>
</dbReference>
<dbReference type="AlphaFoldDB" id="A0AAV4CXR4"/>
<accession>A0AAV4CXR4</accession>
<protein>
    <submittedName>
        <fullName evidence="2">Gamma-glutamyltranspeptidase 1</fullName>
    </submittedName>
</protein>
<evidence type="ECO:0000256" key="1">
    <source>
        <dbReference type="SAM" id="Phobius"/>
    </source>
</evidence>
<dbReference type="Pfam" id="PF01019">
    <property type="entry name" value="G_glu_transpept"/>
    <property type="match status" value="1"/>
</dbReference>
<dbReference type="EMBL" id="BLXT01007118">
    <property type="protein sequence ID" value="GFO36694.1"/>
    <property type="molecule type" value="Genomic_DNA"/>
</dbReference>
<feature type="transmembrane region" description="Helical" evidence="1">
    <location>
        <begin position="20"/>
        <end position="46"/>
    </location>
</feature>
<proteinExistence type="predicted"/>
<sequence length="263" mass="28367">MILKDLYLATDLRCQSKRPIIIKILGELPIVFIGLAVGLGIGLNYIGVRNNIENFCISYESSSNGDRYASSTATPTNKSATGTYSYAAVVADSKRASEIGTDIMARKRGNAIDAAVASLFATGIINAHSCGLGGGSVFVIYDRKTALSPDIVIHSASTQQIIMVELTVLYESRLEEALAFNPYFISFPFYEIANASEKSEWHAVNAKATAPGAASEDLYKGDSERFYIALQKRLNEVRSLKLEDGSSVLNNCVSLPKDCVASV</sequence>
<dbReference type="PANTHER" id="PTHR11686">
    <property type="entry name" value="GAMMA GLUTAMYL TRANSPEPTIDASE"/>
    <property type="match status" value="1"/>
</dbReference>
<keyword evidence="1" id="KW-1133">Transmembrane helix</keyword>
<evidence type="ECO:0000313" key="2">
    <source>
        <dbReference type="EMBL" id="GFO36694.1"/>
    </source>
</evidence>
<dbReference type="SUPFAM" id="SSF56235">
    <property type="entry name" value="N-terminal nucleophile aminohydrolases (Ntn hydrolases)"/>
    <property type="match status" value="1"/>
</dbReference>
<keyword evidence="3" id="KW-1185">Reference proteome</keyword>
<comment type="caution">
    <text evidence="2">The sequence shown here is derived from an EMBL/GenBank/DDBJ whole genome shotgun (WGS) entry which is preliminary data.</text>
</comment>
<dbReference type="InterPro" id="IPR029055">
    <property type="entry name" value="Ntn_hydrolases_N"/>
</dbReference>
<dbReference type="InterPro" id="IPR000101">
    <property type="entry name" value="GGT_peptidase"/>
</dbReference>
<keyword evidence="1" id="KW-0812">Transmembrane</keyword>
<dbReference type="GO" id="GO:0036374">
    <property type="term" value="F:glutathione hydrolase activity"/>
    <property type="evidence" value="ECO:0007669"/>
    <property type="project" value="InterPro"/>
</dbReference>
<keyword evidence="1" id="KW-0472">Membrane</keyword>
<gene>
    <name evidence="2" type="ORF">PoB_006319900</name>
</gene>
<dbReference type="GO" id="GO:0005886">
    <property type="term" value="C:plasma membrane"/>
    <property type="evidence" value="ECO:0007669"/>
    <property type="project" value="TreeGrafter"/>
</dbReference>
<dbReference type="GO" id="GO:0006751">
    <property type="term" value="P:glutathione catabolic process"/>
    <property type="evidence" value="ECO:0007669"/>
    <property type="project" value="InterPro"/>
</dbReference>
<name>A0AAV4CXR4_9GAST</name>
<organism evidence="2 3">
    <name type="scientific">Plakobranchus ocellatus</name>
    <dbReference type="NCBI Taxonomy" id="259542"/>
    <lineage>
        <taxon>Eukaryota</taxon>
        <taxon>Metazoa</taxon>
        <taxon>Spiralia</taxon>
        <taxon>Lophotrochozoa</taxon>
        <taxon>Mollusca</taxon>
        <taxon>Gastropoda</taxon>
        <taxon>Heterobranchia</taxon>
        <taxon>Euthyneura</taxon>
        <taxon>Panpulmonata</taxon>
        <taxon>Sacoglossa</taxon>
        <taxon>Placobranchoidea</taxon>
        <taxon>Plakobranchidae</taxon>
        <taxon>Plakobranchus</taxon>
    </lineage>
</organism>
<dbReference type="Proteomes" id="UP000735302">
    <property type="component" value="Unassembled WGS sequence"/>
</dbReference>
<evidence type="ECO:0000313" key="3">
    <source>
        <dbReference type="Proteomes" id="UP000735302"/>
    </source>
</evidence>
<reference evidence="2 3" key="1">
    <citation type="journal article" date="2021" name="Elife">
        <title>Chloroplast acquisition without the gene transfer in kleptoplastic sea slugs, Plakobranchus ocellatus.</title>
        <authorList>
            <person name="Maeda T."/>
            <person name="Takahashi S."/>
            <person name="Yoshida T."/>
            <person name="Shimamura S."/>
            <person name="Takaki Y."/>
            <person name="Nagai Y."/>
            <person name="Toyoda A."/>
            <person name="Suzuki Y."/>
            <person name="Arimoto A."/>
            <person name="Ishii H."/>
            <person name="Satoh N."/>
            <person name="Nishiyama T."/>
            <person name="Hasebe M."/>
            <person name="Maruyama T."/>
            <person name="Minagawa J."/>
            <person name="Obokata J."/>
            <person name="Shigenobu S."/>
        </authorList>
    </citation>
    <scope>NUCLEOTIDE SEQUENCE [LARGE SCALE GENOMIC DNA]</scope>
</reference>